<evidence type="ECO:0000313" key="1">
    <source>
        <dbReference type="EMBL" id="KUG29775.1"/>
    </source>
</evidence>
<dbReference type="AlphaFoldDB" id="A0A0W8G9H3"/>
<evidence type="ECO:0008006" key="2">
    <source>
        <dbReference type="Google" id="ProtNLM"/>
    </source>
</evidence>
<comment type="caution">
    <text evidence="1">The sequence shown here is derived from an EMBL/GenBank/DDBJ whole genome shotgun (WGS) entry which is preliminary data.</text>
</comment>
<sequence length="201" mass="22089">MNAPKTSAAGRDSRDGQSVCARCAGLGPTCCEISPGQEEACFPVSPLERQRISDHVSLSRGAFVEEKNSRAFVTNLHRLFPRERRVVDALFPAAGTHLRLSTDARGRCRFLTGTGCALPNEVRPYYCRLFPFWVVSGKLAVFAPGGCLACREGRSVAGMLESLHVRAEFLLDLHCRLRLAWGFPPEEGMAFVTPALARFHP</sequence>
<accession>A0A0W8G9H3</accession>
<gene>
    <name evidence="1" type="ORF">ASZ90_000333</name>
</gene>
<protein>
    <recommendedName>
        <fullName evidence="2">YkgJ family cysteine cluster protein</fullName>
    </recommendedName>
</protein>
<proteinExistence type="predicted"/>
<name>A0A0W8G9H3_9ZZZZ</name>
<organism evidence="1">
    <name type="scientific">hydrocarbon metagenome</name>
    <dbReference type="NCBI Taxonomy" id="938273"/>
    <lineage>
        <taxon>unclassified sequences</taxon>
        <taxon>metagenomes</taxon>
        <taxon>ecological metagenomes</taxon>
    </lineage>
</organism>
<dbReference type="EMBL" id="LNQE01000038">
    <property type="protein sequence ID" value="KUG29775.1"/>
    <property type="molecule type" value="Genomic_DNA"/>
</dbReference>
<reference evidence="1" key="1">
    <citation type="journal article" date="2015" name="Proc. Natl. Acad. Sci. U.S.A.">
        <title>Networks of energetic and metabolic interactions define dynamics in microbial communities.</title>
        <authorList>
            <person name="Embree M."/>
            <person name="Liu J.K."/>
            <person name="Al-Bassam M.M."/>
            <person name="Zengler K."/>
        </authorList>
    </citation>
    <scope>NUCLEOTIDE SEQUENCE</scope>
</reference>